<reference evidence="9" key="2">
    <citation type="submission" date="2022-06" db="UniProtKB">
        <authorList>
            <consortium name="EnsemblMetazoa"/>
        </authorList>
    </citation>
    <scope>IDENTIFICATION</scope>
    <source>
        <strain evidence="9">PS312</strain>
    </source>
</reference>
<sequence length="424" mass="46431">MMHRGSVVIMVISLIGSVFSAGGGMAELKSITGDAPYLGGGNAPAFIPQPQGFWGRPSRFGGGFGGGPYGGGPYGGGGFGNPYYGNDIGGFGGRGGYGADRITSRSGSPFVGIGSRDHEWSFLDSLMDMFDGSSSSRSHPINPRISNPLPRISSPSSSSFTSSPSSSSSSSSVPLSSIGSGGFYKGGGNSFELNRFNCPSGSTPTFFIGLFLVVAIAIGVERSYATLKYDIYELWIRRKALTKGIATFWFLFICFFIFSSLSFSINPIPCISLRSFSSPINDANLPILIFGIFFLSFIPIFYTNAKKNEETLKEYLKEYRSLTSRYQLQENITTSRRFLMQNGVLTLLCLSMLIGSSLMTNGTILYWEIQYLFYPLAGLIISLNFIVFHASVRRNVWRMKDDLYTNWVKSIHWRKEAEVPLLPT</sequence>
<dbReference type="AlphaFoldDB" id="A0A2A6BE49"/>
<feature type="transmembrane region" description="Helical" evidence="7">
    <location>
        <begin position="206"/>
        <end position="224"/>
    </location>
</feature>
<dbReference type="Proteomes" id="UP000005239">
    <property type="component" value="Unassembled WGS sequence"/>
</dbReference>
<dbReference type="EnsemblMetazoa" id="PPA13588.1">
    <property type="protein sequence ID" value="PPA13588.1"/>
    <property type="gene ID" value="WBGene00103142"/>
</dbReference>
<feature type="signal peptide" evidence="8">
    <location>
        <begin position="1"/>
        <end position="20"/>
    </location>
</feature>
<evidence type="ECO:0000313" key="10">
    <source>
        <dbReference type="Proteomes" id="UP000005239"/>
    </source>
</evidence>
<evidence type="ECO:0000256" key="4">
    <source>
        <dbReference type="ARBA" id="ARBA00023136"/>
    </source>
</evidence>
<feature type="region of interest" description="Disordered" evidence="6">
    <location>
        <begin position="134"/>
        <end position="176"/>
    </location>
</feature>
<evidence type="ECO:0000256" key="1">
    <source>
        <dbReference type="ARBA" id="ARBA00004141"/>
    </source>
</evidence>
<comment type="subcellular location">
    <subcellularLocation>
        <location evidence="1">Membrane</location>
        <topology evidence="1">Multi-pass membrane protein</topology>
    </subcellularLocation>
</comment>
<evidence type="ECO:0000256" key="5">
    <source>
        <dbReference type="SAM" id="Coils"/>
    </source>
</evidence>
<proteinExistence type="predicted"/>
<keyword evidence="2 7" id="KW-0812">Transmembrane</keyword>
<accession>A0A2A6BE49</accession>
<feature type="transmembrane region" description="Helical" evidence="7">
    <location>
        <begin position="245"/>
        <end position="265"/>
    </location>
</feature>
<keyword evidence="3 7" id="KW-1133">Transmembrane helix</keyword>
<protein>
    <submittedName>
        <fullName evidence="9">G protein-coupled receptor</fullName>
    </submittedName>
</protein>
<feature type="transmembrane region" description="Helical" evidence="7">
    <location>
        <begin position="373"/>
        <end position="392"/>
    </location>
</feature>
<keyword evidence="8" id="KW-0732">Signal</keyword>
<dbReference type="Pfam" id="PF10292">
    <property type="entry name" value="7TM_GPCR_Srab"/>
    <property type="match status" value="1"/>
</dbReference>
<accession>A0A8R1YFL7</accession>
<feature type="coiled-coil region" evidence="5">
    <location>
        <begin position="305"/>
        <end position="332"/>
    </location>
</feature>
<evidence type="ECO:0000256" key="2">
    <source>
        <dbReference type="ARBA" id="ARBA00022692"/>
    </source>
</evidence>
<name>A0A2A6BE49_PRIPA</name>
<evidence type="ECO:0000313" key="9">
    <source>
        <dbReference type="EnsemblMetazoa" id="PPA13588.1"/>
    </source>
</evidence>
<feature type="compositionally biased region" description="Low complexity" evidence="6">
    <location>
        <begin position="153"/>
        <end position="176"/>
    </location>
</feature>
<keyword evidence="4 7" id="KW-0472">Membrane</keyword>
<gene>
    <name evidence="9" type="primary">WBGene00103142</name>
</gene>
<evidence type="ECO:0000256" key="8">
    <source>
        <dbReference type="SAM" id="SignalP"/>
    </source>
</evidence>
<feature type="chain" id="PRO_5044285631" evidence="8">
    <location>
        <begin position="21"/>
        <end position="424"/>
    </location>
</feature>
<evidence type="ECO:0000256" key="7">
    <source>
        <dbReference type="SAM" id="Phobius"/>
    </source>
</evidence>
<dbReference type="InterPro" id="IPR019408">
    <property type="entry name" value="7TM_GPCR_serpentine_rcpt_Srab"/>
</dbReference>
<feature type="transmembrane region" description="Helical" evidence="7">
    <location>
        <begin position="344"/>
        <end position="367"/>
    </location>
</feature>
<keyword evidence="5" id="KW-0175">Coiled coil</keyword>
<evidence type="ECO:0000256" key="3">
    <source>
        <dbReference type="ARBA" id="ARBA00022989"/>
    </source>
</evidence>
<evidence type="ECO:0000256" key="6">
    <source>
        <dbReference type="SAM" id="MobiDB-lite"/>
    </source>
</evidence>
<dbReference type="GO" id="GO:0016020">
    <property type="term" value="C:membrane"/>
    <property type="evidence" value="ECO:0007669"/>
    <property type="project" value="UniProtKB-SubCell"/>
</dbReference>
<organism evidence="9 10">
    <name type="scientific">Pristionchus pacificus</name>
    <name type="common">Parasitic nematode worm</name>
    <dbReference type="NCBI Taxonomy" id="54126"/>
    <lineage>
        <taxon>Eukaryota</taxon>
        <taxon>Metazoa</taxon>
        <taxon>Ecdysozoa</taxon>
        <taxon>Nematoda</taxon>
        <taxon>Chromadorea</taxon>
        <taxon>Rhabditida</taxon>
        <taxon>Rhabditina</taxon>
        <taxon>Diplogasteromorpha</taxon>
        <taxon>Diplogasteroidea</taxon>
        <taxon>Neodiplogasteridae</taxon>
        <taxon>Pristionchus</taxon>
    </lineage>
</organism>
<reference evidence="10" key="1">
    <citation type="journal article" date="2008" name="Nat. Genet.">
        <title>The Pristionchus pacificus genome provides a unique perspective on nematode lifestyle and parasitism.</title>
        <authorList>
            <person name="Dieterich C."/>
            <person name="Clifton S.W."/>
            <person name="Schuster L.N."/>
            <person name="Chinwalla A."/>
            <person name="Delehaunty K."/>
            <person name="Dinkelacker I."/>
            <person name="Fulton L."/>
            <person name="Fulton R."/>
            <person name="Godfrey J."/>
            <person name="Minx P."/>
            <person name="Mitreva M."/>
            <person name="Roeseler W."/>
            <person name="Tian H."/>
            <person name="Witte H."/>
            <person name="Yang S.P."/>
            <person name="Wilson R.K."/>
            <person name="Sommer R.J."/>
        </authorList>
    </citation>
    <scope>NUCLEOTIDE SEQUENCE [LARGE SCALE GENOMIC DNA]</scope>
    <source>
        <strain evidence="10">PS312</strain>
    </source>
</reference>
<feature type="transmembrane region" description="Helical" evidence="7">
    <location>
        <begin position="285"/>
        <end position="303"/>
    </location>
</feature>
<keyword evidence="10" id="KW-1185">Reference proteome</keyword>